<dbReference type="GO" id="GO:0006428">
    <property type="term" value="P:isoleucyl-tRNA aminoacylation"/>
    <property type="evidence" value="ECO:0007669"/>
    <property type="project" value="UniProtKB-UniRule"/>
</dbReference>
<dbReference type="EC" id="6.1.1.5" evidence="10"/>
<accession>A0A449AUG0</accession>
<keyword evidence="6 10" id="KW-0648">Protein biosynthesis</keyword>
<dbReference type="FunFam" id="3.40.50.620:FF:000152">
    <property type="entry name" value="Isoleucine--tRNA ligase"/>
    <property type="match status" value="1"/>
</dbReference>
<feature type="domain" description="Aminoacyl-tRNA synthetase class Ia" evidence="11">
    <location>
        <begin position="29"/>
        <end position="627"/>
    </location>
</feature>
<protein>
    <recommendedName>
        <fullName evidence="10">Isoleucine--tRNA ligase</fullName>
        <ecNumber evidence="10">6.1.1.5</ecNumber>
    </recommendedName>
    <alternativeName>
        <fullName evidence="10">Isoleucyl-tRNA synthetase</fullName>
        <shortName evidence="10">IleRS</shortName>
    </alternativeName>
</protein>
<dbReference type="PRINTS" id="PR00984">
    <property type="entry name" value="TRNASYNTHILE"/>
</dbReference>
<keyword evidence="3 10" id="KW-0436">Ligase</keyword>
<dbReference type="InterPro" id="IPR002300">
    <property type="entry name" value="aa-tRNA-synth_Ia"/>
</dbReference>
<evidence type="ECO:0000259" key="12">
    <source>
        <dbReference type="Pfam" id="PF06827"/>
    </source>
</evidence>
<keyword evidence="7 10" id="KW-0030">Aminoacyl-tRNA synthetase</keyword>
<dbReference type="EMBL" id="LR215024">
    <property type="protein sequence ID" value="VEU70110.1"/>
    <property type="molecule type" value="Genomic_DNA"/>
</dbReference>
<feature type="binding site" evidence="10">
    <location>
        <position position="547"/>
    </location>
    <ligand>
        <name>L-isoleucyl-5'-AMP</name>
        <dbReference type="ChEBI" id="CHEBI:178002"/>
    </ligand>
</feature>
<dbReference type="GO" id="GO:0000049">
    <property type="term" value="F:tRNA binding"/>
    <property type="evidence" value="ECO:0007669"/>
    <property type="project" value="InterPro"/>
</dbReference>
<dbReference type="InterPro" id="IPR009008">
    <property type="entry name" value="Val/Leu/Ile-tRNA-synth_edit"/>
</dbReference>
<dbReference type="InterPro" id="IPR014729">
    <property type="entry name" value="Rossmann-like_a/b/a_fold"/>
</dbReference>
<evidence type="ECO:0000256" key="10">
    <source>
        <dbReference type="HAMAP-Rule" id="MF_02002"/>
    </source>
</evidence>
<sequence>MDYKKTLNMPVTGFEMRANLTQKEPLYRKEWLDNQIYKKVLEQNKNNPHFILHDGPPYANGSIHVGHAMNKILKDIIVRYKSLQGFYSPFVPGWDTHGLPIEHKMLLESKLNKDELTPLILRKKAAKYALKQVENQKKEFATLQLLSDLEKIYITLDKNYVAKQLEVFKKMVLDGLVYKGLKPVYWSPSSQSALAEAEVEYQDVVSPSIYVAFNVIDSDFASILKDDKLIIWTTTPWTLIANAGVALGENLVYLVVKHNNQRYIVAEALVDNVAAKLKWENFQIVDKFTGKDISKITYTTPILKQEAPVVIGHHVTADSGTGLVHIAPLFGEDDFQIGLKHKLNMIMHVSDTGIIENSNTKFDGIFYDDANKLISEFLGNELLYFERFKHSYPHDWRTHKPIIFRGTPQWFVSIDKIRKQILDQIETSVSTYPEWAKSRLFQMIENRHDWTISRQRTWGVPIIIFYNEQKEPVIAADIFDHVISLVKEHGADIWWEKETDELLPEKYRNLGYTREMDIMDVWFDSGVSSIAVDIANDVESPYDLYLEGVDQYRGWFNSSIINSVAYKGVTPYKNLISHGFTLDGKGEKMSKSKGNTILPQEVISKRGADILRLWVANSEYTNDVSISDEILDQNTELYRKLRNTLRFILGNLDGYNQADSVQRNGIHKYIQNVLYQLINNVIKAYDEYKFINVVKLINNFVVELSSFYLSVTKDILYIRPKNDPERLMVLANFYEIAEFLIVALAPIIPTTAEEAYKFFNKDNKKESVMLDKFASQKEVDLDFIDKFNSFFAARDQVNILIENEIKKGTIKRSNEASIILPRILDLPENLDLRTLLMVGQIELGDDYGISKFESIKCERCWNHFKEEQIKDNLCSTCYQVIAELDNE</sequence>
<feature type="binding site" evidence="10">
    <location>
        <position position="877"/>
    </location>
    <ligand>
        <name>Zn(2+)</name>
        <dbReference type="ChEBI" id="CHEBI:29105"/>
    </ligand>
</feature>
<evidence type="ECO:0000256" key="9">
    <source>
        <dbReference type="ARBA" id="ARBA00048359"/>
    </source>
</evidence>
<dbReference type="Gene3D" id="3.40.50.620">
    <property type="entry name" value="HUPs"/>
    <property type="match status" value="2"/>
</dbReference>
<comment type="domain">
    <text evidence="10">IleRS has two distinct active sites: one for aminoacylation and one for editing. The misactivated valine is translocated from the active site to the editing site, which sterically excludes the correctly activated isoleucine. The single editing site contains two valyl binding pockets, one specific for each substrate (Val-AMP or Val-tRNA(Ile)).</text>
</comment>
<dbReference type="GO" id="GO:0008270">
    <property type="term" value="F:zinc ion binding"/>
    <property type="evidence" value="ECO:0007669"/>
    <property type="project" value="UniProtKB-UniRule"/>
</dbReference>
<keyword evidence="15" id="KW-1185">Reference proteome</keyword>
<dbReference type="InterPro" id="IPR010663">
    <property type="entry name" value="Znf_FPG/IleRS"/>
</dbReference>
<evidence type="ECO:0000256" key="7">
    <source>
        <dbReference type="ARBA" id="ARBA00023146"/>
    </source>
</evidence>
<dbReference type="PANTHER" id="PTHR42765">
    <property type="entry name" value="SOLEUCYL-TRNA SYNTHETASE"/>
    <property type="match status" value="1"/>
</dbReference>
<evidence type="ECO:0000256" key="5">
    <source>
        <dbReference type="ARBA" id="ARBA00022840"/>
    </source>
</evidence>
<dbReference type="InterPro" id="IPR050081">
    <property type="entry name" value="Ile-tRNA_ligase"/>
</dbReference>
<feature type="binding site" evidence="10">
    <location>
        <position position="874"/>
    </location>
    <ligand>
        <name>Zn(2+)</name>
        <dbReference type="ChEBI" id="CHEBI:29105"/>
    </ligand>
</feature>
<reference evidence="14 15" key="1">
    <citation type="submission" date="2019-01" db="EMBL/GenBank/DDBJ databases">
        <authorList>
            <consortium name="Pathogen Informatics"/>
        </authorList>
    </citation>
    <scope>NUCLEOTIDE SEQUENCE [LARGE SCALE GENOMIC DNA]</scope>
    <source>
        <strain evidence="14 15">NCTC10194</strain>
    </source>
</reference>
<keyword evidence="10" id="KW-0479">Metal-binding</keyword>
<dbReference type="CDD" id="cd07960">
    <property type="entry name" value="Anticodon_Ia_Ile_BEm"/>
    <property type="match status" value="1"/>
</dbReference>
<evidence type="ECO:0000256" key="1">
    <source>
        <dbReference type="ARBA" id="ARBA00006887"/>
    </source>
</evidence>
<dbReference type="Pfam" id="PF06827">
    <property type="entry name" value="zf-FPG_IleRS"/>
    <property type="match status" value="1"/>
</dbReference>
<evidence type="ECO:0000313" key="15">
    <source>
        <dbReference type="Proteomes" id="UP000290815"/>
    </source>
</evidence>
<organism evidence="14 15">
    <name type="scientific">Mycoplasmopsis glycophila</name>
    <dbReference type="NCBI Taxonomy" id="171285"/>
    <lineage>
        <taxon>Bacteria</taxon>
        <taxon>Bacillati</taxon>
        <taxon>Mycoplasmatota</taxon>
        <taxon>Mycoplasmoidales</taxon>
        <taxon>Metamycoplasmataceae</taxon>
        <taxon>Mycoplasmopsis</taxon>
    </lineage>
</organism>
<feature type="short sequence motif" description="'KMSKS' region" evidence="10">
    <location>
        <begin position="588"/>
        <end position="592"/>
    </location>
</feature>
<dbReference type="InterPro" id="IPR009080">
    <property type="entry name" value="tRNAsynth_Ia_anticodon-bd"/>
</dbReference>
<dbReference type="Gene3D" id="1.10.730.20">
    <property type="match status" value="1"/>
</dbReference>
<dbReference type="Proteomes" id="UP000290815">
    <property type="component" value="Chromosome"/>
</dbReference>
<dbReference type="GO" id="GO:0002161">
    <property type="term" value="F:aminoacyl-tRNA deacylase activity"/>
    <property type="evidence" value="ECO:0007669"/>
    <property type="project" value="InterPro"/>
</dbReference>
<evidence type="ECO:0000256" key="3">
    <source>
        <dbReference type="ARBA" id="ARBA00022598"/>
    </source>
</evidence>
<dbReference type="InterPro" id="IPR013155">
    <property type="entry name" value="M/V/L/I-tRNA-synth_anticd-bd"/>
</dbReference>
<dbReference type="PANTHER" id="PTHR42765:SF1">
    <property type="entry name" value="ISOLEUCINE--TRNA LIGASE, MITOCHONDRIAL"/>
    <property type="match status" value="1"/>
</dbReference>
<keyword evidence="10" id="KW-0862">Zinc</keyword>
<evidence type="ECO:0000259" key="11">
    <source>
        <dbReference type="Pfam" id="PF00133"/>
    </source>
</evidence>
<feature type="short sequence motif" description="'HIGH' region" evidence="10">
    <location>
        <begin position="57"/>
        <end position="67"/>
    </location>
</feature>
<evidence type="ECO:0000259" key="13">
    <source>
        <dbReference type="Pfam" id="PF08264"/>
    </source>
</evidence>
<proteinExistence type="inferred from homology"/>
<evidence type="ECO:0000256" key="8">
    <source>
        <dbReference type="ARBA" id="ARBA00025217"/>
    </source>
</evidence>
<dbReference type="InterPro" id="IPR002301">
    <property type="entry name" value="Ile-tRNA-ligase"/>
</dbReference>
<evidence type="ECO:0000256" key="4">
    <source>
        <dbReference type="ARBA" id="ARBA00022741"/>
    </source>
</evidence>
<feature type="binding site" evidence="10">
    <location>
        <position position="860"/>
    </location>
    <ligand>
        <name>Zn(2+)</name>
        <dbReference type="ChEBI" id="CHEBI:29105"/>
    </ligand>
</feature>
<keyword evidence="4 10" id="KW-0547">Nucleotide-binding</keyword>
<dbReference type="PROSITE" id="PS00178">
    <property type="entry name" value="AA_TRNA_LIGASE_I"/>
    <property type="match status" value="1"/>
</dbReference>
<feature type="binding site" evidence="10">
    <location>
        <position position="857"/>
    </location>
    <ligand>
        <name>Zn(2+)</name>
        <dbReference type="ChEBI" id="CHEBI:29105"/>
    </ligand>
</feature>
<feature type="domain" description="Zinc finger FPG/IleRS-type" evidence="12">
    <location>
        <begin position="855"/>
        <end position="880"/>
    </location>
</feature>
<dbReference type="RefSeq" id="WP_027333911.1">
    <property type="nucleotide sequence ID" value="NZ_LR215024.1"/>
</dbReference>
<name>A0A449AUG0_9BACT</name>
<comment type="function">
    <text evidence="8 10">Catalyzes the attachment of isoleucine to tRNA(Ile). As IleRS can inadvertently accommodate and process structurally similar amino acids such as valine, to avoid such errors it has two additional distinct tRNA(Ile)-dependent editing activities. One activity is designated as 'pretransfer' editing and involves the hydrolysis of activated Val-AMP. The other activity is designated 'posttransfer' editing and involves deacylation of mischarged Val-tRNA(Ile).</text>
</comment>
<evidence type="ECO:0000256" key="6">
    <source>
        <dbReference type="ARBA" id="ARBA00022917"/>
    </source>
</evidence>
<evidence type="ECO:0000256" key="2">
    <source>
        <dbReference type="ARBA" id="ARBA00022490"/>
    </source>
</evidence>
<comment type="subunit">
    <text evidence="10">Monomer.</text>
</comment>
<keyword evidence="5 10" id="KW-0067">ATP-binding</keyword>
<dbReference type="NCBIfam" id="TIGR00392">
    <property type="entry name" value="ileS"/>
    <property type="match status" value="1"/>
</dbReference>
<dbReference type="Pfam" id="PF00133">
    <property type="entry name" value="tRNA-synt_1"/>
    <property type="match status" value="1"/>
</dbReference>
<dbReference type="CDD" id="cd00818">
    <property type="entry name" value="IleRS_core"/>
    <property type="match status" value="1"/>
</dbReference>
<dbReference type="SUPFAM" id="SSF47323">
    <property type="entry name" value="Anticodon-binding domain of a subclass of class I aminoacyl-tRNA synthetases"/>
    <property type="match status" value="1"/>
</dbReference>
<keyword evidence="2 10" id="KW-0963">Cytoplasm</keyword>
<dbReference type="GO" id="GO:0005524">
    <property type="term" value="F:ATP binding"/>
    <property type="evidence" value="ECO:0007669"/>
    <property type="project" value="UniProtKB-UniRule"/>
</dbReference>
<dbReference type="InterPro" id="IPR023585">
    <property type="entry name" value="Ile-tRNA-ligase_type1"/>
</dbReference>
<comment type="cofactor">
    <cofactor evidence="10">
        <name>Zn(2+)</name>
        <dbReference type="ChEBI" id="CHEBI:29105"/>
    </cofactor>
    <text evidence="10">Binds 1 zinc ion per subunit.</text>
</comment>
<feature type="binding site" evidence="10">
    <location>
        <position position="591"/>
    </location>
    <ligand>
        <name>ATP</name>
        <dbReference type="ChEBI" id="CHEBI:30616"/>
    </ligand>
</feature>
<feature type="domain" description="Methionyl/Valyl/Leucyl/Isoleucyl-tRNA synthetase anticodon-binding" evidence="13">
    <location>
        <begin position="668"/>
        <end position="819"/>
    </location>
</feature>
<dbReference type="SUPFAM" id="SSF50677">
    <property type="entry name" value="ValRS/IleRS/LeuRS editing domain"/>
    <property type="match status" value="1"/>
</dbReference>
<dbReference type="Gene3D" id="1.10.10.830">
    <property type="entry name" value="Ile-tRNA synthetase CP2 domain-like"/>
    <property type="match status" value="1"/>
</dbReference>
<dbReference type="HAMAP" id="MF_02002">
    <property type="entry name" value="Ile_tRNA_synth_type1"/>
    <property type="match status" value="1"/>
</dbReference>
<comment type="catalytic activity">
    <reaction evidence="9 10">
        <text>tRNA(Ile) + L-isoleucine + ATP = L-isoleucyl-tRNA(Ile) + AMP + diphosphate</text>
        <dbReference type="Rhea" id="RHEA:11060"/>
        <dbReference type="Rhea" id="RHEA-COMP:9666"/>
        <dbReference type="Rhea" id="RHEA-COMP:9695"/>
        <dbReference type="ChEBI" id="CHEBI:30616"/>
        <dbReference type="ChEBI" id="CHEBI:33019"/>
        <dbReference type="ChEBI" id="CHEBI:58045"/>
        <dbReference type="ChEBI" id="CHEBI:78442"/>
        <dbReference type="ChEBI" id="CHEBI:78528"/>
        <dbReference type="ChEBI" id="CHEBI:456215"/>
        <dbReference type="EC" id="6.1.1.5"/>
    </reaction>
</comment>
<comment type="subcellular location">
    <subcellularLocation>
        <location evidence="10">Cytoplasm</location>
    </subcellularLocation>
</comment>
<dbReference type="AlphaFoldDB" id="A0A449AUG0"/>
<gene>
    <name evidence="10 14" type="primary">ileS</name>
    <name evidence="14" type="ORF">NCTC10194_00112</name>
</gene>
<comment type="similarity">
    <text evidence="1 10">Belongs to the class-I aminoacyl-tRNA synthetase family. IleS type 1 subfamily.</text>
</comment>
<dbReference type="InterPro" id="IPR033708">
    <property type="entry name" value="Anticodon_Ile_BEm"/>
</dbReference>
<dbReference type="InterPro" id="IPR001412">
    <property type="entry name" value="aa-tRNA-synth_I_CS"/>
</dbReference>
<dbReference type="GO" id="GO:0005829">
    <property type="term" value="C:cytosol"/>
    <property type="evidence" value="ECO:0007669"/>
    <property type="project" value="TreeGrafter"/>
</dbReference>
<dbReference type="SUPFAM" id="SSF52374">
    <property type="entry name" value="Nucleotidylyl transferase"/>
    <property type="match status" value="1"/>
</dbReference>
<dbReference type="GO" id="GO:0004822">
    <property type="term" value="F:isoleucine-tRNA ligase activity"/>
    <property type="evidence" value="ECO:0007669"/>
    <property type="project" value="UniProtKB-UniRule"/>
</dbReference>
<dbReference type="KEGG" id="mgly:NCTC10194_00112"/>
<dbReference type="Pfam" id="PF08264">
    <property type="entry name" value="Anticodon_1"/>
    <property type="match status" value="1"/>
</dbReference>
<evidence type="ECO:0000313" key="14">
    <source>
        <dbReference type="EMBL" id="VEU70110.1"/>
    </source>
</evidence>